<dbReference type="Gene3D" id="1.20.144.10">
    <property type="entry name" value="Phosphatidic acid phosphatase type 2/haloperoxidase"/>
    <property type="match status" value="1"/>
</dbReference>
<dbReference type="Pfam" id="PF01569">
    <property type="entry name" value="PAP2"/>
    <property type="match status" value="1"/>
</dbReference>
<organism evidence="3 4">
    <name type="scientific">Aspergillus viridinutans</name>
    <dbReference type="NCBI Taxonomy" id="75553"/>
    <lineage>
        <taxon>Eukaryota</taxon>
        <taxon>Fungi</taxon>
        <taxon>Dikarya</taxon>
        <taxon>Ascomycota</taxon>
        <taxon>Pezizomycotina</taxon>
        <taxon>Eurotiomycetes</taxon>
        <taxon>Eurotiomycetidae</taxon>
        <taxon>Eurotiales</taxon>
        <taxon>Aspergillaceae</taxon>
        <taxon>Aspergillus</taxon>
        <taxon>Aspergillus subgen. Fumigati</taxon>
    </lineage>
</organism>
<dbReference type="OrthoDB" id="9997027at2759"/>
<evidence type="ECO:0000313" key="4">
    <source>
        <dbReference type="Proteomes" id="UP000710440"/>
    </source>
</evidence>
<reference evidence="3 4" key="1">
    <citation type="submission" date="2021-02" db="EMBL/GenBank/DDBJ databases">
        <title>Pan-genome distribution and transcriptional activeness of fungal secondary metabolism genes in Aspergillus section Fumigati.</title>
        <authorList>
            <person name="Takahashi H."/>
            <person name="Umemura M."/>
            <person name="Ninomiya A."/>
            <person name="Kusuya Y."/>
            <person name="Urayama S."/>
            <person name="Shimizu M."/>
            <person name="Watanabe A."/>
            <person name="Kamei K."/>
            <person name="Yaguchi T."/>
            <person name="Hagiwara D."/>
        </authorList>
    </citation>
    <scope>NUCLEOTIDE SEQUENCE [LARGE SCALE GENOMIC DNA]</scope>
    <source>
        <strain evidence="3 4">IFM 47045</strain>
    </source>
</reference>
<dbReference type="PANTHER" id="PTHR34599:SF1">
    <property type="entry name" value="PHOSPHATIDIC ACID PHOSPHATASE TYPE 2_HALOPEROXIDASE DOMAIN-CONTAINING PROTEIN"/>
    <property type="match status" value="1"/>
</dbReference>
<evidence type="ECO:0008006" key="5">
    <source>
        <dbReference type="Google" id="ProtNLM"/>
    </source>
</evidence>
<dbReference type="CDD" id="cd03398">
    <property type="entry name" value="PAP2_haloperoxidase"/>
    <property type="match status" value="1"/>
</dbReference>
<dbReference type="GeneID" id="66930762"/>
<feature type="domain" description="Vanadium chloroperoxidase N-terminal" evidence="2">
    <location>
        <begin position="4"/>
        <end position="215"/>
    </location>
</feature>
<feature type="domain" description="Phosphatidic acid phosphatase type 2/haloperoxidase" evidence="1">
    <location>
        <begin position="329"/>
        <end position="487"/>
    </location>
</feature>
<dbReference type="Proteomes" id="UP000710440">
    <property type="component" value="Unassembled WGS sequence"/>
</dbReference>
<dbReference type="InterPro" id="IPR036938">
    <property type="entry name" value="PAP2/HPO_sf"/>
</dbReference>
<dbReference type="AlphaFoldDB" id="A0A9P3C3E5"/>
<comment type="caution">
    <text evidence="3">The sequence shown here is derived from an EMBL/GenBank/DDBJ whole genome shotgun (WGS) entry which is preliminary data.</text>
</comment>
<sequence length="585" mass="64988">MVVLPPNEEDEVHNSNYILYWNYVGLELNRLTHSVTVGGPQNGPPISARALGILHLAIHDAYFMIKPGTGFTTYLNAGLPAAQHADDPKAAVVGAAITVLEKLYTQPRAEVSQNATDQLSQLLKQWVDGFPGLDILAPSYRFGVSVGNAILDSLDIKPNEPGADQGQYRPQAGKFHFRDDLTNPVKLVPINPNQPDVKRAVHQYHAPFYGITAKRFAVHDDHMVADPPVEDGKTSTGAEETEFSDAFQEVIRLGGAPELFSTCRQPKDTVGAYFWAYDGANLIGTPPRFYNRILRTLAWNNRRDGPTHENTNAEFARLFALANVAMADASILCWREKYHHDFLRPISAVREDTNQPMVDLFWRPLGAPSTNTDKISFTPPFPAYPSGHATFGAAAFQIVRLFYKSIGVTNFEADGPDDIAFDIVLDELDGVSRDLRQTYDQTQPITNQPGTVRTYVKRRFESLWELIFENAISRVLLGVHWRFDAFAANDVLVSSTSEPTSKTEKEPCEIRHYKKASDIKYVTSGPRTDQSGSFPIGGVPLGLEIANDIFRNNLQPTPKELQPSLYRSLVDLASPKTAEKHRAGL</sequence>
<dbReference type="Gene3D" id="1.10.606.10">
    <property type="entry name" value="Vanadium-containing Chloroperoxidase, domain 2"/>
    <property type="match status" value="1"/>
</dbReference>
<name>A0A9P3C3E5_ASPVI</name>
<dbReference type="SUPFAM" id="SSF48317">
    <property type="entry name" value="Acid phosphatase/Vanadium-dependent haloperoxidase"/>
    <property type="match status" value="1"/>
</dbReference>
<dbReference type="InterPro" id="IPR016119">
    <property type="entry name" value="Br/Cl_peroxidase_C"/>
</dbReference>
<dbReference type="RefSeq" id="XP_043130311.1">
    <property type="nucleotide sequence ID" value="XM_043274376.1"/>
</dbReference>
<evidence type="ECO:0000313" key="3">
    <source>
        <dbReference type="EMBL" id="GIK07125.1"/>
    </source>
</evidence>
<dbReference type="EMBL" id="BOPL01000012">
    <property type="protein sequence ID" value="GIK07125.1"/>
    <property type="molecule type" value="Genomic_DNA"/>
</dbReference>
<gene>
    <name evidence="3" type="ORF">Aspvir_002780</name>
</gene>
<keyword evidence="4" id="KW-1185">Reference proteome</keyword>
<proteinExistence type="predicted"/>
<evidence type="ECO:0000259" key="2">
    <source>
        <dbReference type="Pfam" id="PF17897"/>
    </source>
</evidence>
<dbReference type="GO" id="GO:0004601">
    <property type="term" value="F:peroxidase activity"/>
    <property type="evidence" value="ECO:0007669"/>
    <property type="project" value="InterPro"/>
</dbReference>
<dbReference type="InterPro" id="IPR041067">
    <property type="entry name" value="VCPO_N"/>
</dbReference>
<evidence type="ECO:0000259" key="1">
    <source>
        <dbReference type="Pfam" id="PF01569"/>
    </source>
</evidence>
<dbReference type="PANTHER" id="PTHR34599">
    <property type="entry name" value="PEROXIDASE-RELATED"/>
    <property type="match status" value="1"/>
</dbReference>
<dbReference type="Pfam" id="PF17897">
    <property type="entry name" value="VCPO_N"/>
    <property type="match status" value="1"/>
</dbReference>
<protein>
    <recommendedName>
        <fullName evidence="5">Vanadium chloroperoxidase</fullName>
    </recommendedName>
</protein>
<dbReference type="InterPro" id="IPR000326">
    <property type="entry name" value="PAP2/HPO"/>
</dbReference>
<dbReference type="InterPro" id="IPR052559">
    <property type="entry name" value="V-haloperoxidase"/>
</dbReference>
<accession>A0A9P3C3E5</accession>